<dbReference type="InterPro" id="IPR055079">
    <property type="entry name" value="POP1_C"/>
</dbReference>
<feature type="region of interest" description="Disordered" evidence="4">
    <location>
        <begin position="986"/>
        <end position="1007"/>
    </location>
</feature>
<dbReference type="PANTHER" id="PTHR22731:SF3">
    <property type="entry name" value="RIBONUCLEASES P_MRP PROTEIN SUBUNIT POP1"/>
    <property type="match status" value="1"/>
</dbReference>
<feature type="compositionally biased region" description="Basic and acidic residues" evidence="4">
    <location>
        <begin position="1189"/>
        <end position="1204"/>
    </location>
</feature>
<dbReference type="EMBL" id="HBUF01203159">
    <property type="protein sequence ID" value="CAG6662641.1"/>
    <property type="molecule type" value="Transcribed_RNA"/>
</dbReference>
<evidence type="ECO:0000259" key="5">
    <source>
        <dbReference type="Pfam" id="PF06978"/>
    </source>
</evidence>
<dbReference type="GO" id="GO:0005655">
    <property type="term" value="C:nucleolar ribonuclease P complex"/>
    <property type="evidence" value="ECO:0007669"/>
    <property type="project" value="InterPro"/>
</dbReference>
<dbReference type="GO" id="GO:0000172">
    <property type="term" value="C:ribonuclease MRP complex"/>
    <property type="evidence" value="ECO:0007669"/>
    <property type="project" value="InterPro"/>
</dbReference>
<keyword evidence="2" id="KW-0819">tRNA processing</keyword>
<dbReference type="Pfam" id="PF06978">
    <property type="entry name" value="POP1_N"/>
    <property type="match status" value="2"/>
</dbReference>
<dbReference type="InterPro" id="IPR009723">
    <property type="entry name" value="Pop1_N"/>
</dbReference>
<feature type="region of interest" description="Disordered" evidence="4">
    <location>
        <begin position="786"/>
        <end position="837"/>
    </location>
</feature>
<dbReference type="GO" id="GO:0001682">
    <property type="term" value="P:tRNA 5'-leader removal"/>
    <property type="evidence" value="ECO:0007669"/>
    <property type="project" value="InterPro"/>
</dbReference>
<evidence type="ECO:0000313" key="8">
    <source>
        <dbReference type="EMBL" id="CAG6662641.1"/>
    </source>
</evidence>
<protein>
    <submittedName>
        <fullName evidence="8">Ribonucleases P/MRP protein subunit POP1</fullName>
    </submittedName>
</protein>
<feature type="region of interest" description="Disordered" evidence="4">
    <location>
        <begin position="683"/>
        <end position="762"/>
    </location>
</feature>
<proteinExistence type="predicted"/>
<evidence type="ECO:0000256" key="4">
    <source>
        <dbReference type="SAM" id="MobiDB-lite"/>
    </source>
</evidence>
<feature type="compositionally biased region" description="Basic and acidic residues" evidence="4">
    <location>
        <begin position="727"/>
        <end position="754"/>
    </location>
</feature>
<feature type="region of interest" description="Disordered" evidence="4">
    <location>
        <begin position="1117"/>
        <end position="1206"/>
    </location>
</feature>
<evidence type="ECO:0000256" key="3">
    <source>
        <dbReference type="ARBA" id="ARBA00023242"/>
    </source>
</evidence>
<dbReference type="Pfam" id="PF08170">
    <property type="entry name" value="POPLD"/>
    <property type="match status" value="1"/>
</dbReference>
<dbReference type="InterPro" id="IPR012590">
    <property type="entry name" value="POPLD_dom"/>
</dbReference>
<feature type="domain" description="POP1 C-terminal" evidence="7">
    <location>
        <begin position="1174"/>
        <end position="1316"/>
    </location>
</feature>
<feature type="domain" description="Pop1 N-terminal" evidence="5">
    <location>
        <begin position="35"/>
        <end position="108"/>
    </location>
</feature>
<keyword evidence="3" id="KW-0539">Nucleus</keyword>
<feature type="region of interest" description="Disordered" evidence="4">
    <location>
        <begin position="277"/>
        <end position="349"/>
    </location>
</feature>
<feature type="region of interest" description="Disordered" evidence="4">
    <location>
        <begin position="475"/>
        <end position="498"/>
    </location>
</feature>
<feature type="domain" description="Pop1 N-terminal" evidence="5">
    <location>
        <begin position="115"/>
        <end position="182"/>
    </location>
</feature>
<feature type="compositionally biased region" description="Polar residues" evidence="4">
    <location>
        <begin position="805"/>
        <end position="815"/>
    </location>
</feature>
<reference evidence="8" key="1">
    <citation type="submission" date="2021-05" db="EMBL/GenBank/DDBJ databases">
        <authorList>
            <person name="Alioto T."/>
            <person name="Alioto T."/>
            <person name="Gomez Garrido J."/>
        </authorList>
    </citation>
    <scope>NUCLEOTIDE SEQUENCE</scope>
</reference>
<feature type="compositionally biased region" description="Low complexity" evidence="4">
    <location>
        <begin position="816"/>
        <end position="829"/>
    </location>
</feature>
<feature type="compositionally biased region" description="Basic and acidic residues" evidence="4">
    <location>
        <begin position="991"/>
        <end position="1000"/>
    </location>
</feature>
<dbReference type="PANTHER" id="PTHR22731">
    <property type="entry name" value="RIBONUCLEASES P/MRP PROTEIN SUBUNIT POP1"/>
    <property type="match status" value="1"/>
</dbReference>
<feature type="compositionally biased region" description="Acidic residues" evidence="4">
    <location>
        <begin position="698"/>
        <end position="710"/>
    </location>
</feature>
<accession>A0A8D8S6D7</accession>
<feature type="domain" description="POP1 C-terminal" evidence="7">
    <location>
        <begin position="866"/>
        <end position="921"/>
    </location>
</feature>
<sequence length="1317" mass="150615">MDETPIPASSRKSVQYDIELGGKTQLPFAFNVEEYVAGHIEELKALTNAIENPTKTKLAFQRLPKHMRRRVMSHNVKRMPVRLREAHAKYLQKQNLKTPHRPSRKYRRRPSNLLAEYNRRARRVAWLETHIWHAKRFAMVEAWGYKLAQTANEKSYRASVRALDRHCLMQDISYLVCLELSGPESHLTEGLSTHFDSRACFTPGAKMYRAGCREGQGMFYARGRYPYEAIGNVKFLWRVTEGEAGDADSRTLWLWTHPSYYQTIVKQLKSTFSLEEEEPIISTERDLRQNNTDDKTSTPSETDSQSCPSKPSSHKNSSKSGIKTQHASPPTTKKTKKLGPLTPAPKVANADLEREKLAVRKIPHTKIPAHFNVRIGVRMRVLKDVLNRFELRGPLSGAVIARALNLFTTRSGEEDTPPNLPVSLLNTALHPEDEDRDSEEETSRFKLWRLLRSHSPSQFPPRIVLGAVVRDPRFNMPAQRTRNELDTPDSDEDLTSLSSLLPSPSLSISPVWDPDLRDWVSVNKPSTHAINTLFSTRLVPGVPKPEELRHALPLPLLLIQQEGVRRSTFGSNYKKIGFGSGWDLVFPAGWSMPLLLGLMFNGARVGGLREASQLSVQMRSEPTLACDTKAWREVENRRSEEAREKYFRKPPKKRPNFIRLGNASPFAFHWTILLRDWHNKHSQNNTRVEDNNDGTINVDEEDDHKEEDDEAIMKEHRTGKARQKLKQQQEERQKQSQNQEKHPETGHQKQDDHQQAIQTNKPYVLRDKTVIEKLNTLIANINSKSSSGKMTLKAPTKAFKDGKSGANSRSSKPNTGGNSKSNFKSNSGKYISKSNFRSNMGTDISASNFDELEAEILNDVQCRDDCLVQVNVQIIKRGTMDKYAHIYLPSEDELVALGGRNHQRVTRGSQEGFKGNHRQLHTGKSGKQYRRHHGEEHLETSLDETSVVDNINHIQEPLHRDGNQLARKTLKEGQKKLLLRLKRRRMRAKKKGSEDFDSPKRVKRKGGHPTKELVEVYQEVMRKLWIPDVEEELKEEITDRERVESEGKEGNKENIINKKENMDREKVKDRDDEIVGAVKKQVNEANTLEERLKKTNISVDVKNYLEKVSRNIWDENSAGESRCREKLETVDTEKTTDSETRGEVMKERKRCLRDEAEMDVDETENTPKRKKTENSEEFTPQIPQGAGSKENELRESKRTEKIISESKTTLNPLKEITKSTSTLEVKTKLKSYDSDVTGRILSRLRPIRSLRFVASHELFGFVTSSSFHSTAQYGQGCVSLNGLLECLRRGARNGGKVRVLVRRSSDVNYHWAEISVL</sequence>
<comment type="subcellular location">
    <subcellularLocation>
        <location evidence="1">Nucleus</location>
    </subcellularLocation>
</comment>
<evidence type="ECO:0000259" key="6">
    <source>
        <dbReference type="Pfam" id="PF08170"/>
    </source>
</evidence>
<dbReference type="Pfam" id="PF22770">
    <property type="entry name" value="POP1_C"/>
    <property type="match status" value="2"/>
</dbReference>
<feature type="compositionally biased region" description="Basic and acidic residues" evidence="4">
    <location>
        <begin position="283"/>
        <end position="296"/>
    </location>
</feature>
<feature type="domain" description="POPLD" evidence="6">
    <location>
        <begin position="581"/>
        <end position="670"/>
    </location>
</feature>
<evidence type="ECO:0000256" key="2">
    <source>
        <dbReference type="ARBA" id="ARBA00022694"/>
    </source>
</evidence>
<feature type="region of interest" description="Disordered" evidence="4">
    <location>
        <begin position="912"/>
        <end position="931"/>
    </location>
</feature>
<organism evidence="8">
    <name type="scientific">Cacopsylla melanoneura</name>
    <dbReference type="NCBI Taxonomy" id="428564"/>
    <lineage>
        <taxon>Eukaryota</taxon>
        <taxon>Metazoa</taxon>
        <taxon>Ecdysozoa</taxon>
        <taxon>Arthropoda</taxon>
        <taxon>Hexapoda</taxon>
        <taxon>Insecta</taxon>
        <taxon>Pterygota</taxon>
        <taxon>Neoptera</taxon>
        <taxon>Paraneoptera</taxon>
        <taxon>Hemiptera</taxon>
        <taxon>Sternorrhyncha</taxon>
        <taxon>Psylloidea</taxon>
        <taxon>Psyllidae</taxon>
        <taxon>Psyllinae</taxon>
        <taxon>Cacopsylla</taxon>
    </lineage>
</organism>
<name>A0A8D8S6D7_9HEMI</name>
<feature type="compositionally biased region" description="Basic and acidic residues" evidence="4">
    <location>
        <begin position="1121"/>
        <end position="1146"/>
    </location>
</feature>
<evidence type="ECO:0000259" key="7">
    <source>
        <dbReference type="Pfam" id="PF22770"/>
    </source>
</evidence>
<evidence type="ECO:0000256" key="1">
    <source>
        <dbReference type="ARBA" id="ARBA00004123"/>
    </source>
</evidence>
<dbReference type="InterPro" id="IPR039182">
    <property type="entry name" value="Pop1"/>
</dbReference>